<evidence type="ECO:0000256" key="1">
    <source>
        <dbReference type="SAM" id="Coils"/>
    </source>
</evidence>
<protein>
    <submittedName>
        <fullName evidence="3">Uncharacterized protein</fullName>
    </submittedName>
</protein>
<feature type="coiled-coil region" evidence="1">
    <location>
        <begin position="446"/>
        <end position="499"/>
    </location>
</feature>
<dbReference type="OrthoDB" id="297271at2759"/>
<dbReference type="Proteomes" id="UP000009168">
    <property type="component" value="Unassembled WGS sequence"/>
</dbReference>
<dbReference type="GeneID" id="7840369"/>
<evidence type="ECO:0000313" key="3">
    <source>
        <dbReference type="EMBL" id="EAR84155.2"/>
    </source>
</evidence>
<sequence>MSQNPNLIKIQNNLSKEFQKWKFQREQNHQLVIDDIERSSLFFKFKDFQNNKNTKNATSSQKSLNNANLLSPKNNNPTKVFSSSLNNFRKTIIIDGIKDKNHVYNQLFNSQENLPFVPYINERDKLGRLVKDNEKSDVKINEVNIVNQISYNQRHLKFQKTIEIDSYEDSNQKSSFLPSQHIQDDQEIQKFNNQKENKSKHQKSLSYIPFSTQNNNSTNLPEKIRSSTFYSTISNKGQSSNKLNQLLKGIGSFQQISMVKIPEQSFQGKHTFININSLQQINMNDHHENINQNQNYSSLLGHKQSIPSLSQLNQNKSFTQLISYNSQPCSPSRFITKIQSNNNSVCCDEKILEVDKNKQFKCSQEEVVRKTEAFYKKYIDSKIKRENLEKKEEFPTKFKARVLPLKFPESAKASHACRILYNHSKKIEKFNKMIDRNDPNILNFEVDNKQKNTEKYKNAMESYKKRFSIAAGFNFQNNLKKNDERKQLKEQKRQQLLEKWGERVDSSELDDEEEKYRKKILNPILTKEQQIQKDRERKRQIFDEYEKWYTLQMYYIQSSDKDVQL</sequence>
<name>I7M640_TETTS</name>
<keyword evidence="1" id="KW-0175">Coiled coil</keyword>
<accession>I7M640</accession>
<gene>
    <name evidence="3" type="ORF">TTHERM_00723400</name>
</gene>
<feature type="region of interest" description="Disordered" evidence="2">
    <location>
        <begin position="53"/>
        <end position="75"/>
    </location>
</feature>
<evidence type="ECO:0000256" key="2">
    <source>
        <dbReference type="SAM" id="MobiDB-lite"/>
    </source>
</evidence>
<dbReference type="RefSeq" id="XP_001031818.2">
    <property type="nucleotide sequence ID" value="XM_001031818.2"/>
</dbReference>
<dbReference type="KEGG" id="tet:TTHERM_00723400"/>
<organism evidence="3 4">
    <name type="scientific">Tetrahymena thermophila (strain SB210)</name>
    <dbReference type="NCBI Taxonomy" id="312017"/>
    <lineage>
        <taxon>Eukaryota</taxon>
        <taxon>Sar</taxon>
        <taxon>Alveolata</taxon>
        <taxon>Ciliophora</taxon>
        <taxon>Intramacronucleata</taxon>
        <taxon>Oligohymenophorea</taxon>
        <taxon>Hymenostomatida</taxon>
        <taxon>Tetrahymenina</taxon>
        <taxon>Tetrahymenidae</taxon>
        <taxon>Tetrahymena</taxon>
    </lineage>
</organism>
<keyword evidence="4" id="KW-1185">Reference proteome</keyword>
<dbReference type="AlphaFoldDB" id="I7M640"/>
<proteinExistence type="predicted"/>
<evidence type="ECO:0000313" key="4">
    <source>
        <dbReference type="Proteomes" id="UP000009168"/>
    </source>
</evidence>
<dbReference type="InParanoid" id="I7M640"/>
<dbReference type="EMBL" id="GG662432">
    <property type="protein sequence ID" value="EAR84155.2"/>
    <property type="molecule type" value="Genomic_DNA"/>
</dbReference>
<reference evidence="4" key="1">
    <citation type="journal article" date="2006" name="PLoS Biol.">
        <title>Macronuclear genome sequence of the ciliate Tetrahymena thermophila, a model eukaryote.</title>
        <authorList>
            <person name="Eisen J.A."/>
            <person name="Coyne R.S."/>
            <person name="Wu M."/>
            <person name="Wu D."/>
            <person name="Thiagarajan M."/>
            <person name="Wortman J.R."/>
            <person name="Badger J.H."/>
            <person name="Ren Q."/>
            <person name="Amedeo P."/>
            <person name="Jones K.M."/>
            <person name="Tallon L.J."/>
            <person name="Delcher A.L."/>
            <person name="Salzberg S.L."/>
            <person name="Silva J.C."/>
            <person name="Haas B.J."/>
            <person name="Majoros W.H."/>
            <person name="Farzad M."/>
            <person name="Carlton J.M."/>
            <person name="Smith R.K. Jr."/>
            <person name="Garg J."/>
            <person name="Pearlman R.E."/>
            <person name="Karrer K.M."/>
            <person name="Sun L."/>
            <person name="Manning G."/>
            <person name="Elde N.C."/>
            <person name="Turkewitz A.P."/>
            <person name="Asai D.J."/>
            <person name="Wilkes D.E."/>
            <person name="Wang Y."/>
            <person name="Cai H."/>
            <person name="Collins K."/>
            <person name="Stewart B.A."/>
            <person name="Lee S.R."/>
            <person name="Wilamowska K."/>
            <person name="Weinberg Z."/>
            <person name="Ruzzo W.L."/>
            <person name="Wloga D."/>
            <person name="Gaertig J."/>
            <person name="Frankel J."/>
            <person name="Tsao C.-C."/>
            <person name="Gorovsky M.A."/>
            <person name="Keeling P.J."/>
            <person name="Waller R.F."/>
            <person name="Patron N.J."/>
            <person name="Cherry J.M."/>
            <person name="Stover N.A."/>
            <person name="Krieger C.J."/>
            <person name="del Toro C."/>
            <person name="Ryder H.F."/>
            <person name="Williamson S.C."/>
            <person name="Barbeau R.A."/>
            <person name="Hamilton E.P."/>
            <person name="Orias E."/>
        </authorList>
    </citation>
    <scope>NUCLEOTIDE SEQUENCE [LARGE SCALE GENOMIC DNA]</scope>
    <source>
        <strain evidence="4">SB210</strain>
    </source>
</reference>